<feature type="transmembrane region" description="Helical" evidence="8">
    <location>
        <begin position="137"/>
        <end position="158"/>
    </location>
</feature>
<protein>
    <recommendedName>
        <fullName evidence="11">Aquaporin</fullName>
    </recommendedName>
</protein>
<keyword evidence="3 6" id="KW-0812">Transmembrane</keyword>
<reference evidence="9 10" key="1">
    <citation type="journal article" date="2023" name="Sci. Data">
        <title>Genome assembly of the Korean intertidal mud-creeper Batillaria attramentaria.</title>
        <authorList>
            <person name="Patra A.K."/>
            <person name="Ho P.T."/>
            <person name="Jun S."/>
            <person name="Lee S.J."/>
            <person name="Kim Y."/>
            <person name="Won Y.J."/>
        </authorList>
    </citation>
    <scope>NUCLEOTIDE SEQUENCE [LARGE SCALE GENOMIC DNA]</scope>
    <source>
        <strain evidence="9">Wonlab-2016</strain>
    </source>
</reference>
<dbReference type="GO" id="GO:0016020">
    <property type="term" value="C:membrane"/>
    <property type="evidence" value="ECO:0007669"/>
    <property type="project" value="UniProtKB-SubCell"/>
</dbReference>
<sequence length="238" mass="25830">MPKAELVGLGELRTAVFYRRLVAEALGSAILVIFGCGSAMTVDTGKAPTVITIAVAFGLTVATVIWSLGNVSGAHINPCVSITMFVTRKISLTRTLAYIAVQCVGCTGLGVEILATFVLVLAIYASCDRLRSDHTGSVALAIGFVVTMDIPWAIQYTGASMNPARSLGPCILTGLWDHHWVFWVGPTLGALTAGLLYEHLFHQRHFVSRGFKSRGDHNTRTREEDHKEHQNILLEHDD</sequence>
<evidence type="ECO:0000256" key="6">
    <source>
        <dbReference type="RuleBase" id="RU000477"/>
    </source>
</evidence>
<keyword evidence="5 8" id="KW-0472">Membrane</keyword>
<gene>
    <name evidence="9" type="ORF">BaRGS_00003542</name>
</gene>
<dbReference type="PRINTS" id="PR00783">
    <property type="entry name" value="MINTRINSICP"/>
</dbReference>
<keyword evidence="6" id="KW-0813">Transport</keyword>
<dbReference type="Gene3D" id="1.20.1080.10">
    <property type="entry name" value="Glycerol uptake facilitator protein"/>
    <property type="match status" value="2"/>
</dbReference>
<feature type="transmembrane region" description="Helical" evidence="8">
    <location>
        <begin position="20"/>
        <end position="42"/>
    </location>
</feature>
<organism evidence="9 10">
    <name type="scientific">Batillaria attramentaria</name>
    <dbReference type="NCBI Taxonomy" id="370345"/>
    <lineage>
        <taxon>Eukaryota</taxon>
        <taxon>Metazoa</taxon>
        <taxon>Spiralia</taxon>
        <taxon>Lophotrochozoa</taxon>
        <taxon>Mollusca</taxon>
        <taxon>Gastropoda</taxon>
        <taxon>Caenogastropoda</taxon>
        <taxon>Sorbeoconcha</taxon>
        <taxon>Cerithioidea</taxon>
        <taxon>Batillariidae</taxon>
        <taxon>Batillaria</taxon>
    </lineage>
</organism>
<comment type="caution">
    <text evidence="9">The sequence shown here is derived from an EMBL/GenBank/DDBJ whole genome shotgun (WGS) entry which is preliminary data.</text>
</comment>
<accession>A0ABD0M1G0</accession>
<evidence type="ECO:0000313" key="10">
    <source>
        <dbReference type="Proteomes" id="UP001519460"/>
    </source>
</evidence>
<dbReference type="Pfam" id="PF00230">
    <property type="entry name" value="MIP"/>
    <property type="match status" value="2"/>
</dbReference>
<evidence type="ECO:0000256" key="7">
    <source>
        <dbReference type="SAM" id="MobiDB-lite"/>
    </source>
</evidence>
<evidence type="ECO:0000256" key="2">
    <source>
        <dbReference type="ARBA" id="ARBA00006175"/>
    </source>
</evidence>
<comment type="similarity">
    <text evidence="2 6">Belongs to the MIP/aquaporin (TC 1.A.8) family.</text>
</comment>
<dbReference type="Proteomes" id="UP001519460">
    <property type="component" value="Unassembled WGS sequence"/>
</dbReference>
<dbReference type="PANTHER" id="PTHR19139:SF199">
    <property type="entry name" value="MIP17260P"/>
    <property type="match status" value="1"/>
</dbReference>
<dbReference type="PANTHER" id="PTHR19139">
    <property type="entry name" value="AQUAPORIN TRANSPORTER"/>
    <property type="match status" value="1"/>
</dbReference>
<dbReference type="InterPro" id="IPR000425">
    <property type="entry name" value="MIP"/>
</dbReference>
<keyword evidence="4 8" id="KW-1133">Transmembrane helix</keyword>
<keyword evidence="10" id="KW-1185">Reference proteome</keyword>
<dbReference type="EMBL" id="JACVVK020000011">
    <property type="protein sequence ID" value="KAK7505380.1"/>
    <property type="molecule type" value="Genomic_DNA"/>
</dbReference>
<feature type="compositionally biased region" description="Basic and acidic residues" evidence="7">
    <location>
        <begin position="213"/>
        <end position="230"/>
    </location>
</feature>
<evidence type="ECO:0008006" key="11">
    <source>
        <dbReference type="Google" id="ProtNLM"/>
    </source>
</evidence>
<dbReference type="SUPFAM" id="SSF81338">
    <property type="entry name" value="Aquaporin-like"/>
    <property type="match status" value="1"/>
</dbReference>
<evidence type="ECO:0000256" key="1">
    <source>
        <dbReference type="ARBA" id="ARBA00004141"/>
    </source>
</evidence>
<name>A0ABD0M1G0_9CAEN</name>
<dbReference type="InterPro" id="IPR034294">
    <property type="entry name" value="Aquaporin_transptr"/>
</dbReference>
<dbReference type="InterPro" id="IPR023271">
    <property type="entry name" value="Aquaporin-like"/>
</dbReference>
<proteinExistence type="inferred from homology"/>
<evidence type="ECO:0000256" key="3">
    <source>
        <dbReference type="ARBA" id="ARBA00022692"/>
    </source>
</evidence>
<feature type="region of interest" description="Disordered" evidence="7">
    <location>
        <begin position="212"/>
        <end position="238"/>
    </location>
</feature>
<evidence type="ECO:0000256" key="5">
    <source>
        <dbReference type="ARBA" id="ARBA00023136"/>
    </source>
</evidence>
<dbReference type="CDD" id="cd00333">
    <property type="entry name" value="MIP"/>
    <property type="match status" value="1"/>
</dbReference>
<comment type="subcellular location">
    <subcellularLocation>
        <location evidence="1">Membrane</location>
        <topology evidence="1">Multi-pass membrane protein</topology>
    </subcellularLocation>
</comment>
<feature type="transmembrane region" description="Helical" evidence="8">
    <location>
        <begin position="96"/>
        <end position="125"/>
    </location>
</feature>
<evidence type="ECO:0000256" key="4">
    <source>
        <dbReference type="ARBA" id="ARBA00022989"/>
    </source>
</evidence>
<feature type="transmembrane region" description="Helical" evidence="8">
    <location>
        <begin position="49"/>
        <end position="68"/>
    </location>
</feature>
<dbReference type="AlphaFoldDB" id="A0ABD0M1G0"/>
<evidence type="ECO:0000256" key="8">
    <source>
        <dbReference type="SAM" id="Phobius"/>
    </source>
</evidence>
<feature type="transmembrane region" description="Helical" evidence="8">
    <location>
        <begin position="178"/>
        <end position="197"/>
    </location>
</feature>
<evidence type="ECO:0000313" key="9">
    <source>
        <dbReference type="EMBL" id="KAK7505380.1"/>
    </source>
</evidence>